<keyword evidence="1" id="KW-0472">Membrane</keyword>
<keyword evidence="4" id="KW-1185">Reference proteome</keyword>
<sequence>MNTITTILVDSQILIYIDVAMLTLLSYDYFLSLAQEITYVWPSNWGFVKVLYLISRYSPFIDTILAVAERLNPDIDIGACNSIMTFNTIFAGLGIGISDLVLIIRTYTVYQRSRKVLVVLIVTWISVAVEPSIAGIPSCFLAGESKTGLINFISLLAGETVVVALTLWQALRQQYFKFGFAWSSDATQNLIVTFYRDGVLFYMCILPITLANALLLAFASPELQVLQTPLRVMHSILCCRLVIHIREVADIDQKNEVEELPELVFRNGQSGSEEDIEGINLGSNSSEV</sequence>
<feature type="transmembrane region" description="Helical" evidence="1">
    <location>
        <begin position="7"/>
        <end position="27"/>
    </location>
</feature>
<feature type="domain" description="DUF6533" evidence="2">
    <location>
        <begin position="16"/>
        <end position="61"/>
    </location>
</feature>
<protein>
    <recommendedName>
        <fullName evidence="2">DUF6533 domain-containing protein</fullName>
    </recommendedName>
</protein>
<dbReference type="AlphaFoldDB" id="A0A6A4I186"/>
<dbReference type="EMBL" id="ML769416">
    <property type="protein sequence ID" value="KAE9404509.1"/>
    <property type="molecule type" value="Genomic_DNA"/>
</dbReference>
<dbReference type="OrthoDB" id="3341843at2759"/>
<organism evidence="3 4">
    <name type="scientific">Gymnopus androsaceus JB14</name>
    <dbReference type="NCBI Taxonomy" id="1447944"/>
    <lineage>
        <taxon>Eukaryota</taxon>
        <taxon>Fungi</taxon>
        <taxon>Dikarya</taxon>
        <taxon>Basidiomycota</taxon>
        <taxon>Agaricomycotina</taxon>
        <taxon>Agaricomycetes</taxon>
        <taxon>Agaricomycetidae</taxon>
        <taxon>Agaricales</taxon>
        <taxon>Marasmiineae</taxon>
        <taxon>Omphalotaceae</taxon>
        <taxon>Gymnopus</taxon>
    </lineage>
</organism>
<dbReference type="InterPro" id="IPR045340">
    <property type="entry name" value="DUF6533"/>
</dbReference>
<evidence type="ECO:0000313" key="4">
    <source>
        <dbReference type="Proteomes" id="UP000799118"/>
    </source>
</evidence>
<name>A0A6A4I186_9AGAR</name>
<dbReference type="Pfam" id="PF20151">
    <property type="entry name" value="DUF6533"/>
    <property type="match status" value="1"/>
</dbReference>
<dbReference type="Proteomes" id="UP000799118">
    <property type="component" value="Unassembled WGS sequence"/>
</dbReference>
<evidence type="ECO:0000256" key="1">
    <source>
        <dbReference type="SAM" id="Phobius"/>
    </source>
</evidence>
<feature type="transmembrane region" description="Helical" evidence="1">
    <location>
        <begin position="149"/>
        <end position="168"/>
    </location>
</feature>
<evidence type="ECO:0000259" key="2">
    <source>
        <dbReference type="Pfam" id="PF20151"/>
    </source>
</evidence>
<gene>
    <name evidence="3" type="ORF">BT96DRAFT_419698</name>
</gene>
<feature type="transmembrane region" description="Helical" evidence="1">
    <location>
        <begin position="83"/>
        <end position="104"/>
    </location>
</feature>
<keyword evidence="1" id="KW-0812">Transmembrane</keyword>
<feature type="transmembrane region" description="Helical" evidence="1">
    <location>
        <begin position="116"/>
        <end position="143"/>
    </location>
</feature>
<evidence type="ECO:0000313" key="3">
    <source>
        <dbReference type="EMBL" id="KAE9404509.1"/>
    </source>
</evidence>
<keyword evidence="1" id="KW-1133">Transmembrane helix</keyword>
<feature type="transmembrane region" description="Helical" evidence="1">
    <location>
        <begin position="199"/>
        <end position="219"/>
    </location>
</feature>
<reference evidence="3" key="1">
    <citation type="journal article" date="2019" name="Environ. Microbiol.">
        <title>Fungal ecological strategies reflected in gene transcription - a case study of two litter decomposers.</title>
        <authorList>
            <person name="Barbi F."/>
            <person name="Kohler A."/>
            <person name="Barry K."/>
            <person name="Baskaran P."/>
            <person name="Daum C."/>
            <person name="Fauchery L."/>
            <person name="Ihrmark K."/>
            <person name="Kuo A."/>
            <person name="LaButti K."/>
            <person name="Lipzen A."/>
            <person name="Morin E."/>
            <person name="Grigoriev I.V."/>
            <person name="Henrissat B."/>
            <person name="Lindahl B."/>
            <person name="Martin F."/>
        </authorList>
    </citation>
    <scope>NUCLEOTIDE SEQUENCE</scope>
    <source>
        <strain evidence="3">JB14</strain>
    </source>
</reference>
<accession>A0A6A4I186</accession>
<proteinExistence type="predicted"/>